<dbReference type="InterPro" id="IPR015424">
    <property type="entry name" value="PyrdxlP-dep_Trfase"/>
</dbReference>
<evidence type="ECO:0000256" key="3">
    <source>
        <dbReference type="PIRSR" id="PIRSR001434-2"/>
    </source>
</evidence>
<dbReference type="Gene3D" id="3.90.1150.10">
    <property type="entry name" value="Aspartate Aminotransferase, domain 1"/>
    <property type="match status" value="1"/>
</dbReference>
<dbReference type="GO" id="GO:0019346">
    <property type="term" value="P:transsulfuration"/>
    <property type="evidence" value="ECO:0007669"/>
    <property type="project" value="InterPro"/>
</dbReference>
<dbReference type="Gene3D" id="3.40.640.10">
    <property type="entry name" value="Type I PLP-dependent aspartate aminotransferase-like (Major domain)"/>
    <property type="match status" value="1"/>
</dbReference>
<keyword evidence="2 3" id="KW-0663">Pyridoxal phosphate</keyword>
<feature type="modified residue" description="N6-(pyridoxal phosphate)lysine" evidence="3">
    <location>
        <position position="209"/>
    </location>
</feature>
<dbReference type="PROSITE" id="PS00868">
    <property type="entry name" value="CYS_MET_METAB_PP"/>
    <property type="match status" value="1"/>
</dbReference>
<evidence type="ECO:0000256" key="1">
    <source>
        <dbReference type="ARBA" id="ARBA00001933"/>
    </source>
</evidence>
<dbReference type="OrthoDB" id="3512640at2759"/>
<dbReference type="PIRSF" id="PIRSF001434">
    <property type="entry name" value="CGS"/>
    <property type="match status" value="1"/>
</dbReference>
<dbReference type="AlphaFoldDB" id="A0A061BQF3"/>
<dbReference type="PANTHER" id="PTHR11808:SF35">
    <property type="entry name" value="CYSTATHIONINE GAMMA-SYNTHASE (AFU_ORTHOLOGUE AFUA_7G01590)"/>
    <property type="match status" value="1"/>
</dbReference>
<comment type="cofactor">
    <cofactor evidence="1 4">
        <name>pyridoxal 5'-phosphate</name>
        <dbReference type="ChEBI" id="CHEBI:597326"/>
    </cofactor>
</comment>
<reference evidence="5" key="1">
    <citation type="journal article" date="2014" name="Genome Announc.">
        <title>Draft genome sequence of Rhodosporidium toruloides CECT1137, an oleaginous yeast of biotechnological interest.</title>
        <authorList>
            <person name="Morin N."/>
            <person name="Calcas X."/>
            <person name="Devillers H."/>
            <person name="Durrens P."/>
            <person name="Sherman D.J."/>
            <person name="Nicaud J.-M."/>
            <person name="Neuveglise C."/>
        </authorList>
    </citation>
    <scope>NUCLEOTIDE SEQUENCE</scope>
    <source>
        <strain evidence="5">CECT1137</strain>
    </source>
</reference>
<dbReference type="InterPro" id="IPR000277">
    <property type="entry name" value="Cys/Met-Metab_PyrdxlP-dep_enz"/>
</dbReference>
<name>A0A061BQF3_RHOTO</name>
<evidence type="ECO:0000313" key="5">
    <source>
        <dbReference type="EMBL" id="CDR49300.1"/>
    </source>
</evidence>
<dbReference type="InterPro" id="IPR015421">
    <property type="entry name" value="PyrdxlP-dep_Trfase_major"/>
</dbReference>
<accession>A0A061BQF3</accession>
<dbReference type="GO" id="GO:0030170">
    <property type="term" value="F:pyridoxal phosphate binding"/>
    <property type="evidence" value="ECO:0007669"/>
    <property type="project" value="InterPro"/>
</dbReference>
<protein>
    <submittedName>
        <fullName evidence="5">RHTO0S25e00782g1_1</fullName>
    </submittedName>
</protein>
<comment type="similarity">
    <text evidence="4">Belongs to the trans-sulfuration enzymes family.</text>
</comment>
<evidence type="ECO:0000256" key="4">
    <source>
        <dbReference type="RuleBase" id="RU362118"/>
    </source>
</evidence>
<dbReference type="InterPro" id="IPR015422">
    <property type="entry name" value="PyrdxlP-dep_Trfase_small"/>
</dbReference>
<proteinExistence type="inferred from homology"/>
<sequence>MASHSKAGLATQAIHADQYLSGPEVAPAISTSTTFRHPTLEQIAAADDGYFDKNWDPAEPSRHIYSRETQPITTRAEHVLAAVIGHPTVVYPSGIAAFFAILLHVRPDVIAITDGYHGSHVGIDLYRRTRGEDQVTVIKLDDEYPKNKKLLCWVETPLNPFGESRSIAKYAEKTHAVGGVVGVDSTFAPPPLSDPFRWGADIVMHSGTKYFAGHSDALIGTVSVRDKADWVKLWEDRMATGSIAGSLDSWLLLRSLRTLPLRIKRQARTATALAAWLATFQGGGVIEKVWHASLQEDAAELLGPGKQLEDGPACFSLLLKERKQADKFPEELKFFVHATSLGGVESLIEQRIISDAKCDPRLLRLSIGIEELEDLKSDLSQAIEKVKDLQ</sequence>
<dbReference type="GO" id="GO:0005737">
    <property type="term" value="C:cytoplasm"/>
    <property type="evidence" value="ECO:0007669"/>
    <property type="project" value="TreeGrafter"/>
</dbReference>
<gene>
    <name evidence="5" type="ORF">RHTO0S_25e00782g</name>
</gene>
<organism evidence="5">
    <name type="scientific">Rhodotorula toruloides</name>
    <name type="common">Yeast</name>
    <name type="synonym">Rhodosporidium toruloides</name>
    <dbReference type="NCBI Taxonomy" id="5286"/>
    <lineage>
        <taxon>Eukaryota</taxon>
        <taxon>Fungi</taxon>
        <taxon>Dikarya</taxon>
        <taxon>Basidiomycota</taxon>
        <taxon>Pucciniomycotina</taxon>
        <taxon>Microbotryomycetes</taxon>
        <taxon>Sporidiobolales</taxon>
        <taxon>Sporidiobolaceae</taxon>
        <taxon>Rhodotorula</taxon>
    </lineage>
</organism>
<dbReference type="GO" id="GO:0016846">
    <property type="term" value="F:carbon-sulfur lyase activity"/>
    <property type="evidence" value="ECO:0007669"/>
    <property type="project" value="TreeGrafter"/>
</dbReference>
<dbReference type="SUPFAM" id="SSF53383">
    <property type="entry name" value="PLP-dependent transferases"/>
    <property type="match status" value="1"/>
</dbReference>
<dbReference type="PANTHER" id="PTHR11808">
    <property type="entry name" value="TRANS-SULFURATION ENZYME FAMILY MEMBER"/>
    <property type="match status" value="1"/>
</dbReference>
<dbReference type="InterPro" id="IPR054542">
    <property type="entry name" value="Cys_met_metab_PP"/>
</dbReference>
<evidence type="ECO:0000256" key="2">
    <source>
        <dbReference type="ARBA" id="ARBA00022898"/>
    </source>
</evidence>
<dbReference type="Pfam" id="PF01053">
    <property type="entry name" value="Cys_Met_Meta_PP"/>
    <property type="match status" value="1"/>
</dbReference>
<dbReference type="EMBL" id="LK052960">
    <property type="protein sequence ID" value="CDR49300.1"/>
    <property type="molecule type" value="Genomic_DNA"/>
</dbReference>